<gene>
    <name evidence="5" type="ORF">KQ910_26190</name>
</gene>
<organism evidence="5 6">
    <name type="scientific">Reyranella humidisoli</name>
    <dbReference type="NCBI Taxonomy" id="2849149"/>
    <lineage>
        <taxon>Bacteria</taxon>
        <taxon>Pseudomonadati</taxon>
        <taxon>Pseudomonadota</taxon>
        <taxon>Alphaproteobacteria</taxon>
        <taxon>Hyphomicrobiales</taxon>
        <taxon>Reyranellaceae</taxon>
        <taxon>Reyranella</taxon>
    </lineage>
</organism>
<feature type="signal peptide" evidence="4">
    <location>
        <begin position="1"/>
        <end position="22"/>
    </location>
</feature>
<comment type="similarity">
    <text evidence="1">Belongs to the MlaA family.</text>
</comment>
<dbReference type="InterPro" id="IPR007428">
    <property type="entry name" value="MlaA"/>
</dbReference>
<feature type="chain" id="PRO_5046111425" evidence="4">
    <location>
        <begin position="23"/>
        <end position="267"/>
    </location>
</feature>
<evidence type="ECO:0000313" key="6">
    <source>
        <dbReference type="Proteomes" id="UP000727907"/>
    </source>
</evidence>
<dbReference type="PROSITE" id="PS51257">
    <property type="entry name" value="PROKAR_LIPOPROTEIN"/>
    <property type="match status" value="1"/>
</dbReference>
<comment type="caution">
    <text evidence="5">The sequence shown here is derived from an EMBL/GenBank/DDBJ whole genome shotgun (WGS) entry which is preliminary data.</text>
</comment>
<keyword evidence="5" id="KW-0449">Lipoprotein</keyword>
<dbReference type="RefSeq" id="WP_216966969.1">
    <property type="nucleotide sequence ID" value="NZ_JAHOPB010000004.1"/>
</dbReference>
<keyword evidence="2 4" id="KW-0732">Signal</keyword>
<keyword evidence="6" id="KW-1185">Reference proteome</keyword>
<evidence type="ECO:0000313" key="5">
    <source>
        <dbReference type="EMBL" id="MBU8877285.1"/>
    </source>
</evidence>
<sequence>MTGLTRAIAARFRRSVVAVALAGTVVGGCATGDTGAAEVWDPLETPNRFIFSINRAVDIIALRPLAVMYRDLVPDRAQTGVRNALDNLGEPVTAINEIFQGEPHRAATTMARFLVNSTIGVAGLFDVATSFGLERTKEDFGKTIGLWAGAEPENGGFYLMLPAIGPSNARDGTGLMMDYLVDPFRILTFNLSINWDVYQLGRYGMNAVDYRSRTIFALDDLEKNSVDYYAALRSAYTQNRADQIRQKREKTDTRSELERRDNLALVR</sequence>
<reference evidence="5 6" key="1">
    <citation type="submission" date="2021-06" db="EMBL/GenBank/DDBJ databases">
        <authorList>
            <person name="Lee D.H."/>
        </authorList>
    </citation>
    <scope>NUCLEOTIDE SEQUENCE [LARGE SCALE GENOMIC DNA]</scope>
    <source>
        <strain evidence="5 6">MMS21-HV4-11</strain>
    </source>
</reference>
<evidence type="ECO:0000256" key="2">
    <source>
        <dbReference type="ARBA" id="ARBA00022729"/>
    </source>
</evidence>
<dbReference type="Pfam" id="PF04333">
    <property type="entry name" value="MlaA"/>
    <property type="match status" value="1"/>
</dbReference>
<dbReference type="PANTHER" id="PTHR30035">
    <property type="entry name" value="LIPOPROTEIN VACJ-RELATED"/>
    <property type="match status" value="1"/>
</dbReference>
<accession>A0ABS6ISG1</accession>
<protein>
    <submittedName>
        <fullName evidence="5">VacJ family lipoprotein</fullName>
    </submittedName>
</protein>
<proteinExistence type="inferred from homology"/>
<feature type="region of interest" description="Disordered" evidence="3">
    <location>
        <begin position="242"/>
        <end position="267"/>
    </location>
</feature>
<evidence type="ECO:0000256" key="4">
    <source>
        <dbReference type="SAM" id="SignalP"/>
    </source>
</evidence>
<dbReference type="EMBL" id="JAHOPB010000004">
    <property type="protein sequence ID" value="MBU8877285.1"/>
    <property type="molecule type" value="Genomic_DNA"/>
</dbReference>
<dbReference type="PANTHER" id="PTHR30035:SF3">
    <property type="entry name" value="INTERMEMBRANE PHOSPHOLIPID TRANSPORT SYSTEM LIPOPROTEIN MLAA"/>
    <property type="match status" value="1"/>
</dbReference>
<evidence type="ECO:0000256" key="3">
    <source>
        <dbReference type="SAM" id="MobiDB-lite"/>
    </source>
</evidence>
<evidence type="ECO:0000256" key="1">
    <source>
        <dbReference type="ARBA" id="ARBA00010634"/>
    </source>
</evidence>
<dbReference type="Proteomes" id="UP000727907">
    <property type="component" value="Unassembled WGS sequence"/>
</dbReference>
<name>A0ABS6ISG1_9HYPH</name>